<dbReference type="Proteomes" id="UP001610334">
    <property type="component" value="Unassembled WGS sequence"/>
</dbReference>
<dbReference type="SUPFAM" id="SSF54373">
    <property type="entry name" value="FAD-linked reductases, C-terminal domain"/>
    <property type="match status" value="1"/>
</dbReference>
<sequence>MTSSAQPVGFIQLTNDEAEYYKDLPVVDNMTTGVFISPPTSDTHLLKIAHHGHSFENQVRTEKGRVFSAPARDTNNALPSYIPEDADKALREGLRQFVPGVSERPWVRRQLCWYTETPKGNFVVDNHDRIESLFLATGGSGHAFKILPVIGAYIVDCFEDKASRNYKISGD</sequence>
<name>A0ABR4H313_9EURO</name>
<dbReference type="PANTHER" id="PTHR10961">
    <property type="entry name" value="PEROXISOMAL SARCOSINE OXIDASE"/>
    <property type="match status" value="1"/>
</dbReference>
<protein>
    <submittedName>
        <fullName evidence="7">FAD dependent oxidoreductase</fullName>
    </submittedName>
</protein>
<evidence type="ECO:0000256" key="4">
    <source>
        <dbReference type="ARBA" id="ARBA00022827"/>
    </source>
</evidence>
<proteinExistence type="inferred from homology"/>
<accession>A0ABR4H313</accession>
<gene>
    <name evidence="7" type="ORF">BJX63DRAFT_434786</name>
</gene>
<keyword evidence="5" id="KW-0560">Oxidoreductase</keyword>
<dbReference type="PANTHER" id="PTHR10961:SF45">
    <property type="entry name" value="FAD DEPENDENT OXIDOREDUCTASE DOMAIN-CONTAINING PROTEIN-RELATED"/>
    <property type="match status" value="1"/>
</dbReference>
<dbReference type="InterPro" id="IPR006076">
    <property type="entry name" value="FAD-dep_OxRdtase"/>
</dbReference>
<reference evidence="7 8" key="1">
    <citation type="submission" date="2024-07" db="EMBL/GenBank/DDBJ databases">
        <title>Section-level genome sequencing and comparative genomics of Aspergillus sections Usti and Cavernicolus.</title>
        <authorList>
            <consortium name="Lawrence Berkeley National Laboratory"/>
            <person name="Nybo J.L."/>
            <person name="Vesth T.C."/>
            <person name="Theobald S."/>
            <person name="Frisvad J.C."/>
            <person name="Larsen T.O."/>
            <person name="Kjaerboelling I."/>
            <person name="Rothschild-Mancinelli K."/>
            <person name="Lyhne E.K."/>
            <person name="Kogle M.E."/>
            <person name="Barry K."/>
            <person name="Clum A."/>
            <person name="Na H."/>
            <person name="Ledsgaard L."/>
            <person name="Lin J."/>
            <person name="Lipzen A."/>
            <person name="Kuo A."/>
            <person name="Riley R."/>
            <person name="Mondo S."/>
            <person name="Labutti K."/>
            <person name="Haridas S."/>
            <person name="Pangalinan J."/>
            <person name="Salamov A.A."/>
            <person name="Simmons B.A."/>
            <person name="Magnuson J.K."/>
            <person name="Chen J."/>
            <person name="Drula E."/>
            <person name="Henrissat B."/>
            <person name="Wiebenga A."/>
            <person name="Lubbers R.J."/>
            <person name="Gomes A.C."/>
            <person name="Makela M.R."/>
            <person name="Stajich J."/>
            <person name="Grigoriev I.V."/>
            <person name="Mortensen U.H."/>
            <person name="De Vries R.P."/>
            <person name="Baker S.E."/>
            <person name="Andersen M.R."/>
        </authorList>
    </citation>
    <scope>NUCLEOTIDE SEQUENCE [LARGE SCALE GENOMIC DNA]</scope>
    <source>
        <strain evidence="7 8">CBS 588.65</strain>
    </source>
</reference>
<evidence type="ECO:0000256" key="2">
    <source>
        <dbReference type="ARBA" id="ARBA00010989"/>
    </source>
</evidence>
<evidence type="ECO:0000259" key="6">
    <source>
        <dbReference type="Pfam" id="PF01266"/>
    </source>
</evidence>
<comment type="cofactor">
    <cofactor evidence="1">
        <name>FAD</name>
        <dbReference type="ChEBI" id="CHEBI:57692"/>
    </cofactor>
</comment>
<evidence type="ECO:0000256" key="3">
    <source>
        <dbReference type="ARBA" id="ARBA00022630"/>
    </source>
</evidence>
<dbReference type="Pfam" id="PF01266">
    <property type="entry name" value="DAO"/>
    <property type="match status" value="1"/>
</dbReference>
<evidence type="ECO:0000313" key="7">
    <source>
        <dbReference type="EMBL" id="KAL2809825.1"/>
    </source>
</evidence>
<keyword evidence="3" id="KW-0285">Flavoprotein</keyword>
<keyword evidence="8" id="KW-1185">Reference proteome</keyword>
<feature type="domain" description="FAD dependent oxidoreductase" evidence="6">
    <location>
        <begin position="26"/>
        <end position="156"/>
    </location>
</feature>
<evidence type="ECO:0000313" key="8">
    <source>
        <dbReference type="Proteomes" id="UP001610334"/>
    </source>
</evidence>
<comment type="similarity">
    <text evidence="2">Belongs to the MSOX/MTOX family.</text>
</comment>
<evidence type="ECO:0000256" key="5">
    <source>
        <dbReference type="ARBA" id="ARBA00023002"/>
    </source>
</evidence>
<dbReference type="Gene3D" id="3.30.9.10">
    <property type="entry name" value="D-Amino Acid Oxidase, subunit A, domain 2"/>
    <property type="match status" value="1"/>
</dbReference>
<keyword evidence="4" id="KW-0274">FAD</keyword>
<dbReference type="InterPro" id="IPR045170">
    <property type="entry name" value="MTOX"/>
</dbReference>
<evidence type="ECO:0000256" key="1">
    <source>
        <dbReference type="ARBA" id="ARBA00001974"/>
    </source>
</evidence>
<dbReference type="EMBL" id="JBFXLT010000081">
    <property type="protein sequence ID" value="KAL2809825.1"/>
    <property type="molecule type" value="Genomic_DNA"/>
</dbReference>
<comment type="caution">
    <text evidence="7">The sequence shown here is derived from an EMBL/GenBank/DDBJ whole genome shotgun (WGS) entry which is preliminary data.</text>
</comment>
<organism evidence="7 8">
    <name type="scientific">Aspergillus granulosus</name>
    <dbReference type="NCBI Taxonomy" id="176169"/>
    <lineage>
        <taxon>Eukaryota</taxon>
        <taxon>Fungi</taxon>
        <taxon>Dikarya</taxon>
        <taxon>Ascomycota</taxon>
        <taxon>Pezizomycotina</taxon>
        <taxon>Eurotiomycetes</taxon>
        <taxon>Eurotiomycetidae</taxon>
        <taxon>Eurotiales</taxon>
        <taxon>Aspergillaceae</taxon>
        <taxon>Aspergillus</taxon>
        <taxon>Aspergillus subgen. Nidulantes</taxon>
    </lineage>
</organism>